<accession>A0A1X2IRP5</accession>
<keyword evidence="1" id="KW-0472">Membrane</keyword>
<evidence type="ECO:0000256" key="1">
    <source>
        <dbReference type="SAM" id="Phobius"/>
    </source>
</evidence>
<proteinExistence type="predicted"/>
<evidence type="ECO:0000313" key="3">
    <source>
        <dbReference type="Proteomes" id="UP000193560"/>
    </source>
</evidence>
<protein>
    <submittedName>
        <fullName evidence="2">Uncharacterized protein</fullName>
    </submittedName>
</protein>
<comment type="caution">
    <text evidence="2">The sequence shown here is derived from an EMBL/GenBank/DDBJ whole genome shotgun (WGS) entry which is preliminary data.</text>
</comment>
<name>A0A1X2IRP5_9FUNG</name>
<evidence type="ECO:0000313" key="2">
    <source>
        <dbReference type="EMBL" id="ORZ21179.1"/>
    </source>
</evidence>
<keyword evidence="3" id="KW-1185">Reference proteome</keyword>
<gene>
    <name evidence="2" type="ORF">BCR42DRAFT_188831</name>
</gene>
<reference evidence="2 3" key="1">
    <citation type="submission" date="2016-07" db="EMBL/GenBank/DDBJ databases">
        <title>Pervasive Adenine N6-methylation of Active Genes in Fungi.</title>
        <authorList>
            <consortium name="DOE Joint Genome Institute"/>
            <person name="Mondo S.J."/>
            <person name="Dannebaum R.O."/>
            <person name="Kuo R.C."/>
            <person name="Labutti K."/>
            <person name="Haridas S."/>
            <person name="Kuo A."/>
            <person name="Salamov A."/>
            <person name="Ahrendt S.R."/>
            <person name="Lipzen A."/>
            <person name="Sullivan W."/>
            <person name="Andreopoulos W.B."/>
            <person name="Clum A."/>
            <person name="Lindquist E."/>
            <person name="Daum C."/>
            <person name="Ramamoorthy G.K."/>
            <person name="Gryganskyi A."/>
            <person name="Culley D."/>
            <person name="Magnuson J.K."/>
            <person name="James T.Y."/>
            <person name="O'Malley M.A."/>
            <person name="Stajich J.E."/>
            <person name="Spatafora J.W."/>
            <person name="Visel A."/>
            <person name="Grigoriev I.V."/>
        </authorList>
    </citation>
    <scope>NUCLEOTIDE SEQUENCE [LARGE SCALE GENOMIC DNA]</scope>
    <source>
        <strain evidence="2 3">NRRL 1336</strain>
    </source>
</reference>
<sequence>MMNKGDNKEKGKAGRIKKLKGMYSRIPLTKPKVVNKTPKNDYFFSAFVFLFVFSGFSTAIPMISSTRHQTSHHNHWFSGQSRD</sequence>
<keyword evidence="1" id="KW-1133">Transmembrane helix</keyword>
<dbReference type="EMBL" id="MCGE01000005">
    <property type="protein sequence ID" value="ORZ21179.1"/>
    <property type="molecule type" value="Genomic_DNA"/>
</dbReference>
<keyword evidence="1" id="KW-0812">Transmembrane</keyword>
<organism evidence="2 3">
    <name type="scientific">Absidia repens</name>
    <dbReference type="NCBI Taxonomy" id="90262"/>
    <lineage>
        <taxon>Eukaryota</taxon>
        <taxon>Fungi</taxon>
        <taxon>Fungi incertae sedis</taxon>
        <taxon>Mucoromycota</taxon>
        <taxon>Mucoromycotina</taxon>
        <taxon>Mucoromycetes</taxon>
        <taxon>Mucorales</taxon>
        <taxon>Cunninghamellaceae</taxon>
        <taxon>Absidia</taxon>
    </lineage>
</organism>
<dbReference type="Proteomes" id="UP000193560">
    <property type="component" value="Unassembled WGS sequence"/>
</dbReference>
<dbReference type="AlphaFoldDB" id="A0A1X2IRP5"/>
<feature type="transmembrane region" description="Helical" evidence="1">
    <location>
        <begin position="42"/>
        <end position="63"/>
    </location>
</feature>